<comment type="pathway">
    <text evidence="2">Glycerolipid metabolism; triacylglycerol biosynthesis.</text>
</comment>
<feature type="transmembrane region" description="Helical" evidence="14">
    <location>
        <begin position="48"/>
        <end position="73"/>
    </location>
</feature>
<comment type="subcellular location">
    <subcellularLocation>
        <location evidence="1 14">Endoplasmic reticulum membrane</location>
        <topology evidence="1 14">Multi-pass membrane protein</topology>
    </subcellularLocation>
</comment>
<proteinExistence type="inferred from homology"/>
<organism evidence="15 16">
    <name type="scientific">Leptotrombidium deliense</name>
    <dbReference type="NCBI Taxonomy" id="299467"/>
    <lineage>
        <taxon>Eukaryota</taxon>
        <taxon>Metazoa</taxon>
        <taxon>Ecdysozoa</taxon>
        <taxon>Arthropoda</taxon>
        <taxon>Chelicerata</taxon>
        <taxon>Arachnida</taxon>
        <taxon>Acari</taxon>
        <taxon>Acariformes</taxon>
        <taxon>Trombidiformes</taxon>
        <taxon>Prostigmata</taxon>
        <taxon>Anystina</taxon>
        <taxon>Parasitengona</taxon>
        <taxon>Trombiculoidea</taxon>
        <taxon>Trombiculidae</taxon>
        <taxon>Leptotrombidium</taxon>
    </lineage>
</organism>
<name>A0A443S905_9ACAR</name>
<evidence type="ECO:0000313" key="15">
    <source>
        <dbReference type="EMBL" id="RWS23980.1"/>
    </source>
</evidence>
<reference evidence="15 16" key="1">
    <citation type="journal article" date="2018" name="Gigascience">
        <title>Genomes of trombidid mites reveal novel predicted allergens and laterally-transferred genes associated with secondary metabolism.</title>
        <authorList>
            <person name="Dong X."/>
            <person name="Chaisiri K."/>
            <person name="Xia D."/>
            <person name="Armstrong S.D."/>
            <person name="Fang Y."/>
            <person name="Donnelly M.J."/>
            <person name="Kadowaki T."/>
            <person name="McGarry J.W."/>
            <person name="Darby A.C."/>
            <person name="Makepeace B.L."/>
        </authorList>
    </citation>
    <scope>NUCLEOTIDE SEQUENCE [LARGE SCALE GENOMIC DNA]</scope>
    <source>
        <strain evidence="15">UoL-UT</strain>
    </source>
</reference>
<evidence type="ECO:0000256" key="1">
    <source>
        <dbReference type="ARBA" id="ARBA00004477"/>
    </source>
</evidence>
<comment type="similarity">
    <text evidence="4 14">Belongs to the diacylglycerol acyltransferase family.</text>
</comment>
<evidence type="ECO:0000256" key="11">
    <source>
        <dbReference type="ARBA" id="ARBA00023098"/>
    </source>
</evidence>
<evidence type="ECO:0000256" key="14">
    <source>
        <dbReference type="RuleBase" id="RU367023"/>
    </source>
</evidence>
<gene>
    <name evidence="15" type="ORF">B4U80_01157</name>
</gene>
<evidence type="ECO:0000313" key="16">
    <source>
        <dbReference type="Proteomes" id="UP000288716"/>
    </source>
</evidence>
<evidence type="ECO:0000256" key="4">
    <source>
        <dbReference type="ARBA" id="ARBA00005420"/>
    </source>
</evidence>
<dbReference type="PANTHER" id="PTHR12317:SF0">
    <property type="entry name" value="ACYLTRANSFERASE"/>
    <property type="match status" value="1"/>
</dbReference>
<keyword evidence="5" id="KW-0444">Lipid biosynthesis</keyword>
<keyword evidence="7 14" id="KW-0812">Transmembrane</keyword>
<keyword evidence="16" id="KW-1185">Reference proteome</keyword>
<dbReference type="GO" id="GO:0006071">
    <property type="term" value="P:glycerol metabolic process"/>
    <property type="evidence" value="ECO:0007669"/>
    <property type="project" value="UniProtKB-KW"/>
</dbReference>
<keyword evidence="11" id="KW-0443">Lipid metabolism</keyword>
<keyword evidence="13 15" id="KW-0012">Acyltransferase</keyword>
<dbReference type="GO" id="GO:0004144">
    <property type="term" value="F:diacylglycerol O-acyltransferase activity"/>
    <property type="evidence" value="ECO:0007669"/>
    <property type="project" value="TreeGrafter"/>
</dbReference>
<sequence>YHRKPCDLVFASMVTVHGIEFAPLFIPLRRRLQTLGVLYYGLEFLPLSFAYCLLLIYLLFTKFYFISITYFLWYCYDLKSCRKGGTRGRWLRKAIWWKWIRDYFPISLVKTCDLDPNKNYIFGLHPHGIMCFAVMCNFGSEANNISNLFPGMTTYVLTLEEIYKLPLHREIGLALGGRSVVKECLENLLTKNGVGNIVGVVVGGAVEALHAFPKKMILCLKDRKGFVKMALKTGTSLVPVLSFGENDIFNQVQFDENSWYGKLQRKITAVLRFSPPLFYGRGIFQYSLGLMPFRKPIVTIVGAPINVPLNLTPTDEEIERVHEQYTNCLKQLFFDNKDKYGFSDTELVIL</sequence>
<keyword evidence="6 14" id="KW-0808">Transferase</keyword>
<evidence type="ECO:0000256" key="6">
    <source>
        <dbReference type="ARBA" id="ARBA00022679"/>
    </source>
</evidence>
<evidence type="ECO:0000256" key="9">
    <source>
        <dbReference type="ARBA" id="ARBA00022824"/>
    </source>
</evidence>
<feature type="non-terminal residue" evidence="15">
    <location>
        <position position="1"/>
    </location>
</feature>
<dbReference type="EMBL" id="NCKV01005572">
    <property type="protein sequence ID" value="RWS23980.1"/>
    <property type="molecule type" value="Genomic_DNA"/>
</dbReference>
<dbReference type="VEuPathDB" id="VectorBase:LDEU008060"/>
<accession>A0A443S905</accession>
<protein>
    <recommendedName>
        <fullName evidence="14">Acyltransferase</fullName>
        <ecNumber evidence="14">2.3.1.-</ecNumber>
    </recommendedName>
</protein>
<dbReference type="AlphaFoldDB" id="A0A443S905"/>
<comment type="caution">
    <text evidence="14">Lacks conserved residue(s) required for the propagation of feature annotation.</text>
</comment>
<evidence type="ECO:0000256" key="12">
    <source>
        <dbReference type="ARBA" id="ARBA00023136"/>
    </source>
</evidence>
<dbReference type="PANTHER" id="PTHR12317">
    <property type="entry name" value="DIACYLGLYCEROL O-ACYLTRANSFERASE"/>
    <property type="match status" value="1"/>
</dbReference>
<evidence type="ECO:0000256" key="3">
    <source>
        <dbReference type="ARBA" id="ARBA00005189"/>
    </source>
</evidence>
<dbReference type="EC" id="2.3.1.-" evidence="14"/>
<keyword evidence="10 14" id="KW-1133">Transmembrane helix</keyword>
<evidence type="ECO:0000256" key="7">
    <source>
        <dbReference type="ARBA" id="ARBA00022692"/>
    </source>
</evidence>
<dbReference type="OrthoDB" id="264532at2759"/>
<evidence type="ECO:0000256" key="10">
    <source>
        <dbReference type="ARBA" id="ARBA00022989"/>
    </source>
</evidence>
<evidence type="ECO:0000256" key="13">
    <source>
        <dbReference type="ARBA" id="ARBA00023315"/>
    </source>
</evidence>
<keyword evidence="9 14" id="KW-0256">Endoplasmic reticulum</keyword>
<keyword evidence="8" id="KW-0319">Glycerol metabolism</keyword>
<dbReference type="InterPro" id="IPR007130">
    <property type="entry name" value="DAGAT"/>
</dbReference>
<dbReference type="CDD" id="cd07987">
    <property type="entry name" value="LPLAT_MGAT-like"/>
    <property type="match status" value="1"/>
</dbReference>
<evidence type="ECO:0000256" key="2">
    <source>
        <dbReference type="ARBA" id="ARBA00004771"/>
    </source>
</evidence>
<comment type="pathway">
    <text evidence="3">Lipid metabolism.</text>
</comment>
<dbReference type="Proteomes" id="UP000288716">
    <property type="component" value="Unassembled WGS sequence"/>
</dbReference>
<dbReference type="Pfam" id="PF03982">
    <property type="entry name" value="DAGAT"/>
    <property type="match status" value="1"/>
</dbReference>
<evidence type="ECO:0000256" key="5">
    <source>
        <dbReference type="ARBA" id="ARBA00022516"/>
    </source>
</evidence>
<keyword evidence="12 14" id="KW-0472">Membrane</keyword>
<dbReference type="STRING" id="299467.A0A443S905"/>
<comment type="caution">
    <text evidence="15">The sequence shown here is derived from an EMBL/GenBank/DDBJ whole genome shotgun (WGS) entry which is preliminary data.</text>
</comment>
<evidence type="ECO:0000256" key="8">
    <source>
        <dbReference type="ARBA" id="ARBA00022798"/>
    </source>
</evidence>
<dbReference type="GO" id="GO:0005789">
    <property type="term" value="C:endoplasmic reticulum membrane"/>
    <property type="evidence" value="ECO:0007669"/>
    <property type="project" value="UniProtKB-SubCell"/>
</dbReference>
<dbReference type="GO" id="GO:0019432">
    <property type="term" value="P:triglyceride biosynthetic process"/>
    <property type="evidence" value="ECO:0007669"/>
    <property type="project" value="TreeGrafter"/>
</dbReference>